<dbReference type="GO" id="GO:0022857">
    <property type="term" value="F:transmembrane transporter activity"/>
    <property type="evidence" value="ECO:0007669"/>
    <property type="project" value="TreeGrafter"/>
</dbReference>
<accession>A0AAD7MMQ2</accession>
<feature type="transmembrane region" description="Helical" evidence="5">
    <location>
        <begin position="69"/>
        <end position="91"/>
    </location>
</feature>
<keyword evidence="2 5" id="KW-0812">Transmembrane</keyword>
<evidence type="ECO:0000256" key="4">
    <source>
        <dbReference type="ARBA" id="ARBA00023136"/>
    </source>
</evidence>
<comment type="subcellular location">
    <subcellularLocation>
        <location evidence="1">Membrane</location>
        <topology evidence="1">Multi-pass membrane protein</topology>
    </subcellularLocation>
</comment>
<name>A0AAD7MMQ2_9AGAR</name>
<protein>
    <submittedName>
        <fullName evidence="6">Uncharacterized protein</fullName>
    </submittedName>
</protein>
<reference evidence="6" key="1">
    <citation type="submission" date="2023-03" db="EMBL/GenBank/DDBJ databases">
        <title>Massive genome expansion in bonnet fungi (Mycena s.s.) driven by repeated elements and novel gene families across ecological guilds.</title>
        <authorList>
            <consortium name="Lawrence Berkeley National Laboratory"/>
            <person name="Harder C.B."/>
            <person name="Miyauchi S."/>
            <person name="Viragh M."/>
            <person name="Kuo A."/>
            <person name="Thoen E."/>
            <person name="Andreopoulos B."/>
            <person name="Lu D."/>
            <person name="Skrede I."/>
            <person name="Drula E."/>
            <person name="Henrissat B."/>
            <person name="Morin E."/>
            <person name="Kohler A."/>
            <person name="Barry K."/>
            <person name="LaButti K."/>
            <person name="Morin E."/>
            <person name="Salamov A."/>
            <person name="Lipzen A."/>
            <person name="Mereny Z."/>
            <person name="Hegedus B."/>
            <person name="Baldrian P."/>
            <person name="Stursova M."/>
            <person name="Weitz H."/>
            <person name="Taylor A."/>
            <person name="Grigoriev I.V."/>
            <person name="Nagy L.G."/>
            <person name="Martin F."/>
            <person name="Kauserud H."/>
        </authorList>
    </citation>
    <scope>NUCLEOTIDE SEQUENCE</scope>
    <source>
        <strain evidence="6">CBHHK182m</strain>
    </source>
</reference>
<feature type="transmembrane region" description="Helical" evidence="5">
    <location>
        <begin position="329"/>
        <end position="350"/>
    </location>
</feature>
<keyword evidence="7" id="KW-1185">Reference proteome</keyword>
<dbReference type="Gene3D" id="1.20.1250.20">
    <property type="entry name" value="MFS general substrate transporter like domains"/>
    <property type="match status" value="1"/>
</dbReference>
<feature type="transmembrane region" description="Helical" evidence="5">
    <location>
        <begin position="188"/>
        <end position="206"/>
    </location>
</feature>
<dbReference type="InterPro" id="IPR036259">
    <property type="entry name" value="MFS_trans_sf"/>
</dbReference>
<feature type="transmembrane region" description="Helical" evidence="5">
    <location>
        <begin position="226"/>
        <end position="248"/>
    </location>
</feature>
<evidence type="ECO:0000256" key="2">
    <source>
        <dbReference type="ARBA" id="ARBA00022692"/>
    </source>
</evidence>
<dbReference type="PANTHER" id="PTHR23507">
    <property type="entry name" value="ZGC:174356"/>
    <property type="match status" value="1"/>
</dbReference>
<keyword evidence="3 5" id="KW-1133">Transmembrane helix</keyword>
<feature type="transmembrane region" description="Helical" evidence="5">
    <location>
        <begin position="132"/>
        <end position="153"/>
    </location>
</feature>
<dbReference type="AlphaFoldDB" id="A0AAD7MMQ2"/>
<feature type="transmembrane region" description="Helical" evidence="5">
    <location>
        <begin position="6"/>
        <end position="27"/>
    </location>
</feature>
<feature type="transmembrane region" description="Helical" evidence="5">
    <location>
        <begin position="103"/>
        <end position="126"/>
    </location>
</feature>
<evidence type="ECO:0000256" key="3">
    <source>
        <dbReference type="ARBA" id="ARBA00022989"/>
    </source>
</evidence>
<feature type="transmembrane region" description="Helical" evidence="5">
    <location>
        <begin position="39"/>
        <end position="57"/>
    </location>
</feature>
<feature type="transmembrane region" description="Helical" evidence="5">
    <location>
        <begin position="293"/>
        <end position="317"/>
    </location>
</feature>
<feature type="transmembrane region" description="Helical" evidence="5">
    <location>
        <begin position="362"/>
        <end position="379"/>
    </location>
</feature>
<evidence type="ECO:0000313" key="6">
    <source>
        <dbReference type="EMBL" id="KAJ7723222.1"/>
    </source>
</evidence>
<sequence>MPGVTVKMDMWATAASLVVGFLSVGWWSSLGDRRGRKSVLGISILGALFRDLIYLVVARTDFQKDGVSVALIVDGLLGGFSTFNGVAYAYVSDVSTSSLSRTVNFGLLQAVAFISFRAGAFLGLVSGPADSTAGFAGSVFLGCYNLVYIYVLLPESLVQPDAEQQQKSTLQYIFSTISVFQETGRKQLVLLASSIFLYSCASAFGVKMEMFTSDKGYFASISKTLLLIIPSAIALVTWLGILPALAVLYSRQSSPATEESGALFAKSVAQNSLLVAVLCVVDILTFSGTRSGLLYPVAFFLYPFPVGALPALFSQTASYFIDRARGSQLGLLFGALAFAVSLGEFTSFYNLPEGVYGFSYDLEWAATFLVTAVLLLVLADGPRTHTGVGVLG</sequence>
<dbReference type="GO" id="GO:0016020">
    <property type="term" value="C:membrane"/>
    <property type="evidence" value="ECO:0007669"/>
    <property type="project" value="UniProtKB-SubCell"/>
</dbReference>
<organism evidence="6 7">
    <name type="scientific">Mycena metata</name>
    <dbReference type="NCBI Taxonomy" id="1033252"/>
    <lineage>
        <taxon>Eukaryota</taxon>
        <taxon>Fungi</taxon>
        <taxon>Dikarya</taxon>
        <taxon>Basidiomycota</taxon>
        <taxon>Agaricomycotina</taxon>
        <taxon>Agaricomycetes</taxon>
        <taxon>Agaricomycetidae</taxon>
        <taxon>Agaricales</taxon>
        <taxon>Marasmiineae</taxon>
        <taxon>Mycenaceae</taxon>
        <taxon>Mycena</taxon>
    </lineage>
</organism>
<feature type="transmembrane region" description="Helical" evidence="5">
    <location>
        <begin position="268"/>
        <end position="287"/>
    </location>
</feature>
<comment type="caution">
    <text evidence="6">The sequence shown here is derived from an EMBL/GenBank/DDBJ whole genome shotgun (WGS) entry which is preliminary data.</text>
</comment>
<proteinExistence type="predicted"/>
<dbReference type="PANTHER" id="PTHR23507:SF1">
    <property type="entry name" value="FI18259P1-RELATED"/>
    <property type="match status" value="1"/>
</dbReference>
<dbReference type="EMBL" id="JARKIB010000212">
    <property type="protein sequence ID" value="KAJ7723222.1"/>
    <property type="molecule type" value="Genomic_DNA"/>
</dbReference>
<dbReference type="Proteomes" id="UP001215598">
    <property type="component" value="Unassembled WGS sequence"/>
</dbReference>
<evidence type="ECO:0000256" key="5">
    <source>
        <dbReference type="SAM" id="Phobius"/>
    </source>
</evidence>
<dbReference type="SUPFAM" id="SSF103473">
    <property type="entry name" value="MFS general substrate transporter"/>
    <property type="match status" value="1"/>
</dbReference>
<keyword evidence="4 5" id="KW-0472">Membrane</keyword>
<gene>
    <name evidence="6" type="ORF">B0H16DRAFT_1895868</name>
</gene>
<evidence type="ECO:0000313" key="7">
    <source>
        <dbReference type="Proteomes" id="UP001215598"/>
    </source>
</evidence>
<evidence type="ECO:0000256" key="1">
    <source>
        <dbReference type="ARBA" id="ARBA00004141"/>
    </source>
</evidence>